<reference evidence="2 3" key="1">
    <citation type="submission" date="2017-05" db="EMBL/GenBank/DDBJ databases">
        <authorList>
            <person name="Song R."/>
            <person name="Chenine A.L."/>
            <person name="Ruprecht R.M."/>
        </authorList>
    </citation>
    <scope>NUCLEOTIDE SEQUENCE [LARGE SCALE GENOMIC DNA]</scope>
    <source>
        <strain evidence="2 3">DSM 26136</strain>
    </source>
</reference>
<name>A0A1Y0ENW8_9BURK</name>
<dbReference type="KEGG" id="cser:CCO03_10995"/>
<dbReference type="OrthoDB" id="8689816at2"/>
<feature type="transmembrane region" description="Helical" evidence="1">
    <location>
        <begin position="28"/>
        <end position="45"/>
    </location>
</feature>
<accession>A0A1Y0ENW8</accession>
<protein>
    <recommendedName>
        <fullName evidence="4">TIGR04438 family Trp-rich protein</fullName>
    </recommendedName>
</protein>
<evidence type="ECO:0000256" key="1">
    <source>
        <dbReference type="SAM" id="Phobius"/>
    </source>
</evidence>
<gene>
    <name evidence="2" type="ORF">CCO03_10995</name>
</gene>
<keyword evidence="1" id="KW-0472">Membrane</keyword>
<evidence type="ECO:0000313" key="3">
    <source>
        <dbReference type="Proteomes" id="UP000196138"/>
    </source>
</evidence>
<dbReference type="RefSeq" id="WP_087281013.1">
    <property type="nucleotide sequence ID" value="NZ_CP021455.1"/>
</dbReference>
<evidence type="ECO:0000313" key="2">
    <source>
        <dbReference type="EMBL" id="ARU05148.1"/>
    </source>
</evidence>
<proteinExistence type="predicted"/>
<keyword evidence="1" id="KW-1133">Transmembrane helix</keyword>
<dbReference type="EMBL" id="CP021455">
    <property type="protein sequence ID" value="ARU05148.1"/>
    <property type="molecule type" value="Genomic_DNA"/>
</dbReference>
<organism evidence="2 3">
    <name type="scientific">Comamonas serinivorans</name>
    <dbReference type="NCBI Taxonomy" id="1082851"/>
    <lineage>
        <taxon>Bacteria</taxon>
        <taxon>Pseudomonadati</taxon>
        <taxon>Pseudomonadota</taxon>
        <taxon>Betaproteobacteria</taxon>
        <taxon>Burkholderiales</taxon>
        <taxon>Comamonadaceae</taxon>
        <taxon>Comamonas</taxon>
    </lineage>
</organism>
<dbReference type="InterPro" id="IPR031044">
    <property type="entry name" value="Small_Trp_rich"/>
</dbReference>
<dbReference type="NCBIfam" id="TIGR04438">
    <property type="entry name" value="small_Trp_rich"/>
    <property type="match status" value="1"/>
</dbReference>
<dbReference type="Proteomes" id="UP000196138">
    <property type="component" value="Chromosome"/>
</dbReference>
<keyword evidence="3" id="KW-1185">Reference proteome</keyword>
<keyword evidence="1" id="KW-0812">Transmembrane</keyword>
<evidence type="ECO:0008006" key="4">
    <source>
        <dbReference type="Google" id="ProtNLM"/>
    </source>
</evidence>
<sequence length="80" mass="9812">MWFLGIGVALFGWQWYKLGPVYNWTWEQLGWVSIPFVLAVLWWSWADWSGYTKRKAMEREDAQREARIEKHREQLRGPRR</sequence>
<dbReference type="AlphaFoldDB" id="A0A1Y0ENW8"/>